<keyword evidence="5 9" id="KW-0798">TonB box</keyword>
<dbReference type="InterPro" id="IPR008969">
    <property type="entry name" value="CarboxyPept-like_regulatory"/>
</dbReference>
<keyword evidence="7 8" id="KW-0998">Cell outer membrane</keyword>
<evidence type="ECO:0000256" key="3">
    <source>
        <dbReference type="ARBA" id="ARBA00022452"/>
    </source>
</evidence>
<keyword evidence="6 8" id="KW-0472">Membrane</keyword>
<dbReference type="FunFam" id="2.170.130.10:FF:000003">
    <property type="entry name" value="SusC/RagA family TonB-linked outer membrane protein"/>
    <property type="match status" value="1"/>
</dbReference>
<dbReference type="Proteomes" id="UP000256405">
    <property type="component" value="Unassembled WGS sequence"/>
</dbReference>
<evidence type="ECO:0000256" key="5">
    <source>
        <dbReference type="ARBA" id="ARBA00023077"/>
    </source>
</evidence>
<evidence type="ECO:0000256" key="6">
    <source>
        <dbReference type="ARBA" id="ARBA00023136"/>
    </source>
</evidence>
<evidence type="ECO:0000256" key="9">
    <source>
        <dbReference type="RuleBase" id="RU003357"/>
    </source>
</evidence>
<dbReference type="InterPro" id="IPR012910">
    <property type="entry name" value="Plug_dom"/>
</dbReference>
<accession>A0A3E0DW35</accession>
<dbReference type="InterPro" id="IPR000531">
    <property type="entry name" value="Beta-barrel_TonB"/>
</dbReference>
<dbReference type="AlphaFoldDB" id="A0A3E0DW35"/>
<dbReference type="RefSeq" id="WP_086539974.1">
    <property type="nucleotide sequence ID" value="NZ_MSSW01000005.1"/>
</dbReference>
<dbReference type="PROSITE" id="PS52016">
    <property type="entry name" value="TONB_DEPENDENT_REC_3"/>
    <property type="match status" value="1"/>
</dbReference>
<organism evidence="13 14">
    <name type="scientific">Algoriphagus antarcticus</name>
    <dbReference type="NCBI Taxonomy" id="238540"/>
    <lineage>
        <taxon>Bacteria</taxon>
        <taxon>Pseudomonadati</taxon>
        <taxon>Bacteroidota</taxon>
        <taxon>Cytophagia</taxon>
        <taxon>Cytophagales</taxon>
        <taxon>Cyclobacteriaceae</taxon>
        <taxon>Algoriphagus</taxon>
    </lineage>
</organism>
<feature type="domain" description="TonB-dependent receptor-like beta-barrel" evidence="11">
    <location>
        <begin position="548"/>
        <end position="1100"/>
    </location>
</feature>
<comment type="subcellular location">
    <subcellularLocation>
        <location evidence="1 8">Cell outer membrane</location>
        <topology evidence="1 8">Multi-pass membrane protein</topology>
    </subcellularLocation>
</comment>
<dbReference type="NCBIfam" id="TIGR04057">
    <property type="entry name" value="SusC_RagA_signa"/>
    <property type="match status" value="1"/>
</dbReference>
<evidence type="ECO:0000256" key="7">
    <source>
        <dbReference type="ARBA" id="ARBA00023237"/>
    </source>
</evidence>
<comment type="similarity">
    <text evidence="8 9">Belongs to the TonB-dependent receptor family.</text>
</comment>
<feature type="domain" description="TonB-dependent receptor plug" evidence="12">
    <location>
        <begin position="224"/>
        <end position="331"/>
    </location>
</feature>
<evidence type="ECO:0000313" key="13">
    <source>
        <dbReference type="EMBL" id="REG90284.1"/>
    </source>
</evidence>
<feature type="transmembrane region" description="Helical" evidence="10">
    <location>
        <begin position="15"/>
        <end position="35"/>
    </location>
</feature>
<dbReference type="NCBIfam" id="TIGR04056">
    <property type="entry name" value="OMP_RagA_SusC"/>
    <property type="match status" value="1"/>
</dbReference>
<protein>
    <submittedName>
        <fullName evidence="13">TonB-linked SusC/RagA family outer membrane protein</fullName>
    </submittedName>
</protein>
<dbReference type="InterPro" id="IPR036942">
    <property type="entry name" value="Beta-barrel_TonB_sf"/>
</dbReference>
<dbReference type="SUPFAM" id="SSF49464">
    <property type="entry name" value="Carboxypeptidase regulatory domain-like"/>
    <property type="match status" value="1"/>
</dbReference>
<gene>
    <name evidence="13" type="ORF">C8N25_10723</name>
</gene>
<proteinExistence type="inferred from homology"/>
<dbReference type="InterPro" id="IPR039426">
    <property type="entry name" value="TonB-dep_rcpt-like"/>
</dbReference>
<evidence type="ECO:0000259" key="11">
    <source>
        <dbReference type="Pfam" id="PF00593"/>
    </source>
</evidence>
<name>A0A3E0DW35_9BACT</name>
<reference evidence="13 14" key="1">
    <citation type="submission" date="2018-08" db="EMBL/GenBank/DDBJ databases">
        <title>Genomic Encyclopedia of Archaeal and Bacterial Type Strains, Phase II (KMG-II): from individual species to whole genera.</title>
        <authorList>
            <person name="Goeker M."/>
        </authorList>
    </citation>
    <scope>NUCLEOTIDE SEQUENCE [LARGE SCALE GENOMIC DNA]</scope>
    <source>
        <strain evidence="13 14">DSM 15986</strain>
    </source>
</reference>
<evidence type="ECO:0000256" key="2">
    <source>
        <dbReference type="ARBA" id="ARBA00022448"/>
    </source>
</evidence>
<evidence type="ECO:0000256" key="1">
    <source>
        <dbReference type="ARBA" id="ARBA00004571"/>
    </source>
</evidence>
<keyword evidence="10" id="KW-1133">Transmembrane helix</keyword>
<keyword evidence="14" id="KW-1185">Reference proteome</keyword>
<dbReference type="SUPFAM" id="SSF56935">
    <property type="entry name" value="Porins"/>
    <property type="match status" value="1"/>
</dbReference>
<comment type="caution">
    <text evidence="13">The sequence shown here is derived from an EMBL/GenBank/DDBJ whole genome shotgun (WGS) entry which is preliminary data.</text>
</comment>
<dbReference type="Pfam" id="PF00593">
    <property type="entry name" value="TonB_dep_Rec_b-barrel"/>
    <property type="match status" value="1"/>
</dbReference>
<dbReference type="Pfam" id="PF13715">
    <property type="entry name" value="CarbopepD_reg_2"/>
    <property type="match status" value="1"/>
</dbReference>
<keyword evidence="3 8" id="KW-1134">Transmembrane beta strand</keyword>
<dbReference type="GO" id="GO:0009279">
    <property type="term" value="C:cell outer membrane"/>
    <property type="evidence" value="ECO:0007669"/>
    <property type="project" value="UniProtKB-SubCell"/>
</dbReference>
<dbReference type="EMBL" id="QUNF01000007">
    <property type="protein sequence ID" value="REG90284.1"/>
    <property type="molecule type" value="Genomic_DNA"/>
</dbReference>
<keyword evidence="4 8" id="KW-0812">Transmembrane</keyword>
<dbReference type="OrthoDB" id="9768177at2"/>
<dbReference type="InterPro" id="IPR023996">
    <property type="entry name" value="TonB-dep_OMP_SusC/RagA"/>
</dbReference>
<evidence type="ECO:0000256" key="8">
    <source>
        <dbReference type="PROSITE-ProRule" id="PRU01360"/>
    </source>
</evidence>
<sequence>MNLNLQKTIYMLSKYFLYGFVLQMFFLTFVLASVANGQYKSIEDVIVKIDKSELTLKDFFNEIESQTSFNFLYDSKQINRSAIILLKNRKGSVESFLKEISPQTGLNFRQVNNGIDTKRSKNVEEVITSEFVILVKGQVKDPSGMPLPGTTVQVEGSTTGVVTDGEGFFEISVQDQNAILVFSFIGFETQRVEVGEQQVINVTLNADYSSLEEVVIVGFGTQRKESVTGSISSVDTKALLQSPVANVSNALVGRMPGLLAVQGSGEPGNDQSTLRIRGIGTFSGSADPLILVDGIQVNNYNNIDPNEIENITILKDASSTAVYGVRGANGVLLITTKRGTIGKPQLSITSNVGIQTFTNLGDPMNSYDYARSFNQAMANDSYISGGYTPKFSDEAIEMYRTGEDPLFFPNTNWYDELFKKNSLQTQHNLNLSGGTEKVKYFVSVGYFTQEGLFNNTAKIEEFDANRIFKRYNFRSNFNFEVTKNLSLKVDISSQTEDSKGSNNSTTRIIESAFRANPVNSPGIIDNRVVNLIGQGAVTNPIGLLFSEGYNRRFRNYLQGSVRLDYDLGSITEGLSVHGIVNYQNNNVETLVNRRNDGFVTYNAIQLPEGGVNFVPQGIDSPFGFSQQIDKNTRTYAELGIEYNRVFGKHYVTGLVNYNQTKLFDPSLAFLVPNGFQGIVGRATYEFDDRYLAEFTFGYNGTENFAEGKRFGFFPAVSLGWVVSEEAFFPENNWVTSLKFRGSYGEVGNDRIGDFSDPNSRFLFRPSAYTIGSNGYYFGEVAGNYTGQPYAIEGRLGNPNLTWERAIKKNIGINVALWKDKVNITADVFQENRDNILASLNTVPIIVGATLPAYNFGEMSNKGFDGDISFNDKIGNVGYFVRANYTFAKNKIEFQDEVDRPYSYQMRTGQRLGQIFGLVDEGLYNSWEEVNDANRPISQWNSNKIQPGDIKYKDINGDGVVDFNDEVPIGYSNFPEEIFGISLGANYKGFDFSVLFQGASNVSFQYSRRQNRGFFENSGALNYLLESWTPERVELGLPINFPRLTEDGQLYNHSYQSSTYWVEDGSYVRLKNAEIGYSLSEQALNALRITSARFYINGNNLITWSKLLPGIDPENTPLAANNMPYPLTRTINMGVNIKF</sequence>
<evidence type="ECO:0000259" key="12">
    <source>
        <dbReference type="Pfam" id="PF07715"/>
    </source>
</evidence>
<dbReference type="Pfam" id="PF07715">
    <property type="entry name" value="Plug"/>
    <property type="match status" value="1"/>
</dbReference>
<evidence type="ECO:0000256" key="10">
    <source>
        <dbReference type="SAM" id="Phobius"/>
    </source>
</evidence>
<evidence type="ECO:0000256" key="4">
    <source>
        <dbReference type="ARBA" id="ARBA00022692"/>
    </source>
</evidence>
<keyword evidence="2 8" id="KW-0813">Transport</keyword>
<evidence type="ECO:0000313" key="14">
    <source>
        <dbReference type="Proteomes" id="UP000256405"/>
    </source>
</evidence>
<dbReference type="InterPro" id="IPR037066">
    <property type="entry name" value="Plug_dom_sf"/>
</dbReference>
<dbReference type="Gene3D" id="2.60.40.1120">
    <property type="entry name" value="Carboxypeptidase-like, regulatory domain"/>
    <property type="match status" value="1"/>
</dbReference>
<dbReference type="InterPro" id="IPR023997">
    <property type="entry name" value="TonB-dep_OMP_SusC/RagA_CS"/>
</dbReference>
<dbReference type="Gene3D" id="2.170.130.10">
    <property type="entry name" value="TonB-dependent receptor, plug domain"/>
    <property type="match status" value="1"/>
</dbReference>
<dbReference type="Gene3D" id="2.40.170.20">
    <property type="entry name" value="TonB-dependent receptor, beta-barrel domain"/>
    <property type="match status" value="1"/>
</dbReference>